<protein>
    <submittedName>
        <fullName evidence="1">Uncharacterized protein</fullName>
    </submittedName>
</protein>
<sequence length="33" mass="3813">MLGFCMLHEKMSPCYITEDVTIICSFLDALRCK</sequence>
<reference evidence="1" key="2">
    <citation type="journal article" date="2015" name="Data Brief">
        <title>Shoot transcriptome of the giant reed, Arundo donax.</title>
        <authorList>
            <person name="Barrero R.A."/>
            <person name="Guerrero F.D."/>
            <person name="Moolhuijzen P."/>
            <person name="Goolsby J.A."/>
            <person name="Tidwell J."/>
            <person name="Bellgard S.E."/>
            <person name="Bellgard M.I."/>
        </authorList>
    </citation>
    <scope>NUCLEOTIDE SEQUENCE</scope>
    <source>
        <tissue evidence="1">Shoot tissue taken approximately 20 cm above the soil surface</tissue>
    </source>
</reference>
<dbReference type="AlphaFoldDB" id="A0A0A9DMQ2"/>
<organism evidence="1">
    <name type="scientific">Arundo donax</name>
    <name type="common">Giant reed</name>
    <name type="synonym">Donax arundinaceus</name>
    <dbReference type="NCBI Taxonomy" id="35708"/>
    <lineage>
        <taxon>Eukaryota</taxon>
        <taxon>Viridiplantae</taxon>
        <taxon>Streptophyta</taxon>
        <taxon>Embryophyta</taxon>
        <taxon>Tracheophyta</taxon>
        <taxon>Spermatophyta</taxon>
        <taxon>Magnoliopsida</taxon>
        <taxon>Liliopsida</taxon>
        <taxon>Poales</taxon>
        <taxon>Poaceae</taxon>
        <taxon>PACMAD clade</taxon>
        <taxon>Arundinoideae</taxon>
        <taxon>Arundineae</taxon>
        <taxon>Arundo</taxon>
    </lineage>
</organism>
<proteinExistence type="predicted"/>
<reference evidence="1" key="1">
    <citation type="submission" date="2014-09" db="EMBL/GenBank/DDBJ databases">
        <authorList>
            <person name="Magalhaes I.L.F."/>
            <person name="Oliveira U."/>
            <person name="Santos F.R."/>
            <person name="Vidigal T.H.D.A."/>
            <person name="Brescovit A.D."/>
            <person name="Santos A.J."/>
        </authorList>
    </citation>
    <scope>NUCLEOTIDE SEQUENCE</scope>
    <source>
        <tissue evidence="1">Shoot tissue taken approximately 20 cm above the soil surface</tissue>
    </source>
</reference>
<dbReference type="EMBL" id="GBRH01208839">
    <property type="protein sequence ID" value="JAD89056.1"/>
    <property type="molecule type" value="Transcribed_RNA"/>
</dbReference>
<accession>A0A0A9DMQ2</accession>
<name>A0A0A9DMQ2_ARUDO</name>
<evidence type="ECO:0000313" key="1">
    <source>
        <dbReference type="EMBL" id="JAD89056.1"/>
    </source>
</evidence>